<dbReference type="InterPro" id="IPR013785">
    <property type="entry name" value="Aldolase_TIM"/>
</dbReference>
<dbReference type="Pfam" id="PF00121">
    <property type="entry name" value="TIM"/>
    <property type="match status" value="2"/>
</dbReference>
<evidence type="ECO:0000313" key="2">
    <source>
        <dbReference type="EMBL" id="OGY09426.1"/>
    </source>
</evidence>
<evidence type="ECO:0000313" key="3">
    <source>
        <dbReference type="Proteomes" id="UP000177967"/>
    </source>
</evidence>
<proteinExistence type="predicted"/>
<dbReference type="AlphaFoldDB" id="A0A1G1V240"/>
<dbReference type="SUPFAM" id="SSF51351">
    <property type="entry name" value="Triosephosphate isomerase (TIM)"/>
    <property type="match status" value="1"/>
</dbReference>
<dbReference type="InterPro" id="IPR035990">
    <property type="entry name" value="TIM_sf"/>
</dbReference>
<dbReference type="NCBIfam" id="NF003302">
    <property type="entry name" value="PRK04302.1"/>
    <property type="match status" value="1"/>
</dbReference>
<organism evidence="2 3">
    <name type="scientific">Candidatus Blackburnbacteria bacterium RIFCSPHIGHO2_01_FULL_43_15b</name>
    <dbReference type="NCBI Taxonomy" id="1797513"/>
    <lineage>
        <taxon>Bacteria</taxon>
        <taxon>Candidatus Blackburniibacteriota</taxon>
    </lineage>
</organism>
<comment type="caution">
    <text evidence="2">The sequence shown here is derived from an EMBL/GenBank/DDBJ whole genome shotgun (WGS) entry which is preliminary data.</text>
</comment>
<sequence length="220" mass="23833">MIFVNFKTYKEATATKAVDLVQHIVSVQTETKVPIVPVVQAVDARLCVNTSGYMVWVQHVDWQESGQTTGWVTIEGVAETGITGTFLNHSEHKLKSDKCRVISEECRKIGLETMIFASDVDELKEVVKLKPNYVAFEPPELIASTTTSVAQAKQDEIKEAAKIAQAAGVKLIVGAGVKSKEDVETSIKLGAVGVVVSSAVILVSNQRDVLLELASCFSKI</sequence>
<dbReference type="Gene3D" id="3.20.20.70">
    <property type="entry name" value="Aldolase class I"/>
    <property type="match status" value="1"/>
</dbReference>
<protein>
    <recommendedName>
        <fullName evidence="4">Triosephosphate isomerase</fullName>
    </recommendedName>
</protein>
<reference evidence="2 3" key="1">
    <citation type="journal article" date="2016" name="Nat. Commun.">
        <title>Thousands of microbial genomes shed light on interconnected biogeochemical processes in an aquifer system.</title>
        <authorList>
            <person name="Anantharaman K."/>
            <person name="Brown C.T."/>
            <person name="Hug L.A."/>
            <person name="Sharon I."/>
            <person name="Castelle C.J."/>
            <person name="Probst A.J."/>
            <person name="Thomas B.C."/>
            <person name="Singh A."/>
            <person name="Wilkins M.J."/>
            <person name="Karaoz U."/>
            <person name="Brodie E.L."/>
            <person name="Williams K.H."/>
            <person name="Hubbard S.S."/>
            <person name="Banfield J.F."/>
        </authorList>
    </citation>
    <scope>NUCLEOTIDE SEQUENCE [LARGE SCALE GENOMIC DNA]</scope>
</reference>
<gene>
    <name evidence="2" type="ORF">A2782_01235</name>
</gene>
<dbReference type="GO" id="GO:0004807">
    <property type="term" value="F:triose-phosphate isomerase activity"/>
    <property type="evidence" value="ECO:0007669"/>
    <property type="project" value="InterPro"/>
</dbReference>
<dbReference type="PROSITE" id="PS51440">
    <property type="entry name" value="TIM_2"/>
    <property type="match status" value="1"/>
</dbReference>
<evidence type="ECO:0008006" key="4">
    <source>
        <dbReference type="Google" id="ProtNLM"/>
    </source>
</evidence>
<accession>A0A1G1V240</accession>
<name>A0A1G1V240_9BACT</name>
<dbReference type="STRING" id="1797513.A2782_01235"/>
<dbReference type="Proteomes" id="UP000177967">
    <property type="component" value="Unassembled WGS sequence"/>
</dbReference>
<evidence type="ECO:0000256" key="1">
    <source>
        <dbReference type="ARBA" id="ARBA00023235"/>
    </source>
</evidence>
<keyword evidence="1" id="KW-0413">Isomerase</keyword>
<dbReference type="EMBL" id="MHBW01000010">
    <property type="protein sequence ID" value="OGY09426.1"/>
    <property type="molecule type" value="Genomic_DNA"/>
</dbReference>
<dbReference type="InterPro" id="IPR000652">
    <property type="entry name" value="Triosephosphate_isomerase"/>
</dbReference>